<feature type="region of interest" description="Disordered" evidence="3">
    <location>
        <begin position="29"/>
        <end position="400"/>
    </location>
</feature>
<organism evidence="4 5">
    <name type="scientific">Polyplosphaeria fusca</name>
    <dbReference type="NCBI Taxonomy" id="682080"/>
    <lineage>
        <taxon>Eukaryota</taxon>
        <taxon>Fungi</taxon>
        <taxon>Dikarya</taxon>
        <taxon>Ascomycota</taxon>
        <taxon>Pezizomycotina</taxon>
        <taxon>Dothideomycetes</taxon>
        <taxon>Pleosporomycetidae</taxon>
        <taxon>Pleosporales</taxon>
        <taxon>Tetraplosphaeriaceae</taxon>
        <taxon>Polyplosphaeria</taxon>
    </lineage>
</organism>
<comment type="similarity">
    <text evidence="1">Belongs to the SPT2 family.</text>
</comment>
<evidence type="ECO:0000313" key="4">
    <source>
        <dbReference type="EMBL" id="KAF2739226.1"/>
    </source>
</evidence>
<feature type="compositionally biased region" description="Basic and acidic residues" evidence="3">
    <location>
        <begin position="357"/>
        <end position="384"/>
    </location>
</feature>
<comment type="caution">
    <text evidence="4">The sequence shown here is derived from an EMBL/GenBank/DDBJ whole genome shotgun (WGS) entry which is preliminary data.</text>
</comment>
<feature type="compositionally biased region" description="Acidic residues" evidence="3">
    <location>
        <begin position="320"/>
        <end position="342"/>
    </location>
</feature>
<reference evidence="4" key="1">
    <citation type="journal article" date="2020" name="Stud. Mycol.">
        <title>101 Dothideomycetes genomes: a test case for predicting lifestyles and emergence of pathogens.</title>
        <authorList>
            <person name="Haridas S."/>
            <person name="Albert R."/>
            <person name="Binder M."/>
            <person name="Bloem J."/>
            <person name="Labutti K."/>
            <person name="Salamov A."/>
            <person name="Andreopoulos B."/>
            <person name="Baker S."/>
            <person name="Barry K."/>
            <person name="Bills G."/>
            <person name="Bluhm B."/>
            <person name="Cannon C."/>
            <person name="Castanera R."/>
            <person name="Culley D."/>
            <person name="Daum C."/>
            <person name="Ezra D."/>
            <person name="Gonzalez J."/>
            <person name="Henrissat B."/>
            <person name="Kuo A."/>
            <person name="Liang C."/>
            <person name="Lipzen A."/>
            <person name="Lutzoni F."/>
            <person name="Magnuson J."/>
            <person name="Mondo S."/>
            <person name="Nolan M."/>
            <person name="Ohm R."/>
            <person name="Pangilinan J."/>
            <person name="Park H.-J."/>
            <person name="Ramirez L."/>
            <person name="Alfaro M."/>
            <person name="Sun H."/>
            <person name="Tritt A."/>
            <person name="Yoshinaga Y."/>
            <person name="Zwiers L.-H."/>
            <person name="Turgeon B."/>
            <person name="Goodwin S."/>
            <person name="Spatafora J."/>
            <person name="Crous P."/>
            <person name="Grigoriev I."/>
        </authorList>
    </citation>
    <scope>NUCLEOTIDE SEQUENCE</scope>
    <source>
        <strain evidence="4">CBS 125425</strain>
    </source>
</reference>
<evidence type="ECO:0000313" key="5">
    <source>
        <dbReference type="Proteomes" id="UP000799444"/>
    </source>
</evidence>
<dbReference type="Pfam" id="PF08243">
    <property type="entry name" value="SPT2"/>
    <property type="match status" value="1"/>
</dbReference>
<sequence>MSVSHPRPSASGVTGIDTHLQMFNSLLSSIDPTAAARPPSNPRQTQGTTAARSAPGPPANGQGRSQPQPQPQLLKRKADGQLESDRVKAPRKDGPVQPERLSGGTRPAGASDANRPRMSTPTSTYRGTAGLQSARSMNMVAKKSVSAAGTQAPPAPKPAPHVSKLATASASTTTTANPAPKKTSYAAMLAKAKESQQSKPLAPPVKHEPTKLLTKKERLALREEAKARAKGKTTGLVGPASRPGNARAEITQEKRKPAEPTGYQGTARPTKKPAESTYKGTARPLSTACSAPGSKKPGAAMGKPSAQQGKKRLDHYGYADWDDLDALSEEEGEDNYDSDASSDMEGGAWDLEEEEERALKAARQEDAEALREENELKRAKEERKRKLAQMNKAAAAKKKF</sequence>
<keyword evidence="2" id="KW-0175">Coiled coil</keyword>
<feature type="compositionally biased region" description="Low complexity" evidence="3">
    <location>
        <begin position="166"/>
        <end position="184"/>
    </location>
</feature>
<evidence type="ECO:0000256" key="1">
    <source>
        <dbReference type="ARBA" id="ARBA00006461"/>
    </source>
</evidence>
<feature type="compositionally biased region" description="Basic and acidic residues" evidence="3">
    <location>
        <begin position="76"/>
        <end position="94"/>
    </location>
</feature>
<evidence type="ECO:0008006" key="6">
    <source>
        <dbReference type="Google" id="ProtNLM"/>
    </source>
</evidence>
<feature type="compositionally biased region" description="Polar residues" evidence="3">
    <location>
        <begin position="117"/>
        <end position="136"/>
    </location>
</feature>
<evidence type="ECO:0000256" key="3">
    <source>
        <dbReference type="SAM" id="MobiDB-lite"/>
    </source>
</evidence>
<dbReference type="AlphaFoldDB" id="A0A9P4R985"/>
<dbReference type="InterPro" id="IPR013256">
    <property type="entry name" value="Chromatin_SPT2"/>
</dbReference>
<keyword evidence="5" id="KW-1185">Reference proteome</keyword>
<feature type="compositionally biased region" description="Basic and acidic residues" evidence="3">
    <location>
        <begin position="205"/>
        <end position="227"/>
    </location>
</feature>
<feature type="compositionally biased region" description="Polar residues" evidence="3">
    <location>
        <begin position="42"/>
        <end position="51"/>
    </location>
</feature>
<protein>
    <recommendedName>
        <fullName evidence="6">SPT2 chromatin protein</fullName>
    </recommendedName>
</protein>
<gene>
    <name evidence="4" type="ORF">EJ04DRAFT_573217</name>
</gene>
<accession>A0A9P4R985</accession>
<proteinExistence type="inferred from homology"/>
<name>A0A9P4R985_9PLEO</name>
<dbReference type="SMART" id="SM00784">
    <property type="entry name" value="SPT2"/>
    <property type="match status" value="1"/>
</dbReference>
<evidence type="ECO:0000256" key="2">
    <source>
        <dbReference type="ARBA" id="ARBA00023054"/>
    </source>
</evidence>
<dbReference type="OrthoDB" id="5430658at2759"/>
<dbReference type="EMBL" id="ML996105">
    <property type="protein sequence ID" value="KAF2739226.1"/>
    <property type="molecule type" value="Genomic_DNA"/>
</dbReference>
<dbReference type="Proteomes" id="UP000799444">
    <property type="component" value="Unassembled WGS sequence"/>
</dbReference>